<proteinExistence type="predicted"/>
<evidence type="ECO:0000313" key="2">
    <source>
        <dbReference type="Proteomes" id="UP000789860"/>
    </source>
</evidence>
<evidence type="ECO:0000313" key="1">
    <source>
        <dbReference type="EMBL" id="CAG8661313.1"/>
    </source>
</evidence>
<reference evidence="1" key="1">
    <citation type="submission" date="2021-06" db="EMBL/GenBank/DDBJ databases">
        <authorList>
            <person name="Kallberg Y."/>
            <person name="Tangrot J."/>
            <person name="Rosling A."/>
        </authorList>
    </citation>
    <scope>NUCLEOTIDE SEQUENCE</scope>
    <source>
        <strain evidence="1">AU212A</strain>
    </source>
</reference>
<protein>
    <submittedName>
        <fullName evidence="1">52_t:CDS:1</fullName>
    </submittedName>
</protein>
<comment type="caution">
    <text evidence="1">The sequence shown here is derived from an EMBL/GenBank/DDBJ whole genome shotgun (WGS) entry which is preliminary data.</text>
</comment>
<feature type="non-terminal residue" evidence="1">
    <location>
        <position position="1"/>
    </location>
</feature>
<organism evidence="1 2">
    <name type="scientific">Scutellospora calospora</name>
    <dbReference type="NCBI Taxonomy" id="85575"/>
    <lineage>
        <taxon>Eukaryota</taxon>
        <taxon>Fungi</taxon>
        <taxon>Fungi incertae sedis</taxon>
        <taxon>Mucoromycota</taxon>
        <taxon>Glomeromycotina</taxon>
        <taxon>Glomeromycetes</taxon>
        <taxon>Diversisporales</taxon>
        <taxon>Gigasporaceae</taxon>
        <taxon>Scutellospora</taxon>
    </lineage>
</organism>
<keyword evidence="2" id="KW-1185">Reference proteome</keyword>
<sequence>EEYLKTKFAELGSKNNLTVECSHSDKSWVANSNHWNYGGSIPVTSRCFEKKGVLFPMGRGDD</sequence>
<dbReference type="EMBL" id="CAJVPM010026239">
    <property type="protein sequence ID" value="CAG8661313.1"/>
    <property type="molecule type" value="Genomic_DNA"/>
</dbReference>
<name>A0ACA9NKN0_9GLOM</name>
<feature type="non-terminal residue" evidence="1">
    <location>
        <position position="62"/>
    </location>
</feature>
<dbReference type="Proteomes" id="UP000789860">
    <property type="component" value="Unassembled WGS sequence"/>
</dbReference>
<accession>A0ACA9NKN0</accession>
<gene>
    <name evidence="1" type="ORF">SCALOS_LOCUS9042</name>
</gene>